<accession>A0A016T1L0</accession>
<sequence length="71" mass="8067">MGSTAEPVKQGQLEIPKGCSKRKWLIEGQFTDGFRSFFLVIYFCKVNVAMNLDKYELEDVAPADKIQIRPA</sequence>
<dbReference type="Proteomes" id="UP000024635">
    <property type="component" value="Unassembled WGS sequence"/>
</dbReference>
<gene>
    <name evidence="1" type="primary">Acey_s0149.g2725</name>
    <name evidence="1" type="ORF">Y032_0149g2725</name>
</gene>
<evidence type="ECO:0000313" key="1">
    <source>
        <dbReference type="EMBL" id="EYB96595.1"/>
    </source>
</evidence>
<reference evidence="2" key="1">
    <citation type="journal article" date="2015" name="Nat. Genet.">
        <title>The genome and transcriptome of the zoonotic hookworm Ancylostoma ceylanicum identify infection-specific gene families.</title>
        <authorList>
            <person name="Schwarz E.M."/>
            <person name="Hu Y."/>
            <person name="Antoshechkin I."/>
            <person name="Miller M.M."/>
            <person name="Sternberg P.W."/>
            <person name="Aroian R.V."/>
        </authorList>
    </citation>
    <scope>NUCLEOTIDE SEQUENCE</scope>
    <source>
        <strain evidence="2">HY135</strain>
    </source>
</reference>
<evidence type="ECO:0000313" key="2">
    <source>
        <dbReference type="Proteomes" id="UP000024635"/>
    </source>
</evidence>
<keyword evidence="2" id="KW-1185">Reference proteome</keyword>
<comment type="caution">
    <text evidence="1">The sequence shown here is derived from an EMBL/GenBank/DDBJ whole genome shotgun (WGS) entry which is preliminary data.</text>
</comment>
<protein>
    <submittedName>
        <fullName evidence="1">Uncharacterized protein</fullName>
    </submittedName>
</protein>
<dbReference type="AlphaFoldDB" id="A0A016T1L0"/>
<dbReference type="EMBL" id="JARK01001485">
    <property type="protein sequence ID" value="EYB96595.1"/>
    <property type="molecule type" value="Genomic_DNA"/>
</dbReference>
<name>A0A016T1L0_9BILA</name>
<proteinExistence type="predicted"/>
<organism evidence="1 2">
    <name type="scientific">Ancylostoma ceylanicum</name>
    <dbReference type="NCBI Taxonomy" id="53326"/>
    <lineage>
        <taxon>Eukaryota</taxon>
        <taxon>Metazoa</taxon>
        <taxon>Ecdysozoa</taxon>
        <taxon>Nematoda</taxon>
        <taxon>Chromadorea</taxon>
        <taxon>Rhabditida</taxon>
        <taxon>Rhabditina</taxon>
        <taxon>Rhabditomorpha</taxon>
        <taxon>Strongyloidea</taxon>
        <taxon>Ancylostomatidae</taxon>
        <taxon>Ancylostomatinae</taxon>
        <taxon>Ancylostoma</taxon>
    </lineage>
</organism>